<evidence type="ECO:0000256" key="2">
    <source>
        <dbReference type="SAM" id="SignalP"/>
    </source>
</evidence>
<dbReference type="AlphaFoldDB" id="A0ABD2HT25"/>
<keyword evidence="2" id="KW-0732">Signal</keyword>
<feature type="signal peptide" evidence="2">
    <location>
        <begin position="1"/>
        <end position="26"/>
    </location>
</feature>
<gene>
    <name evidence="3" type="ORF">niasHT_031823</name>
</gene>
<dbReference type="Proteomes" id="UP001620626">
    <property type="component" value="Unassembled WGS sequence"/>
</dbReference>
<evidence type="ECO:0000313" key="3">
    <source>
        <dbReference type="EMBL" id="KAL3071459.1"/>
    </source>
</evidence>
<keyword evidence="4" id="KW-1185">Reference proteome</keyword>
<dbReference type="EMBL" id="JBICBT010001358">
    <property type="protein sequence ID" value="KAL3071459.1"/>
    <property type="molecule type" value="Genomic_DNA"/>
</dbReference>
<protein>
    <submittedName>
        <fullName evidence="3">Uncharacterized protein</fullName>
    </submittedName>
</protein>
<comment type="caution">
    <text evidence="3">The sequence shown here is derived from an EMBL/GenBank/DDBJ whole genome shotgun (WGS) entry which is preliminary data.</text>
</comment>
<organism evidence="3 4">
    <name type="scientific">Heterodera trifolii</name>
    <dbReference type="NCBI Taxonomy" id="157864"/>
    <lineage>
        <taxon>Eukaryota</taxon>
        <taxon>Metazoa</taxon>
        <taxon>Ecdysozoa</taxon>
        <taxon>Nematoda</taxon>
        <taxon>Chromadorea</taxon>
        <taxon>Rhabditida</taxon>
        <taxon>Tylenchina</taxon>
        <taxon>Tylenchomorpha</taxon>
        <taxon>Tylenchoidea</taxon>
        <taxon>Heteroderidae</taxon>
        <taxon>Heteroderinae</taxon>
        <taxon>Heterodera</taxon>
    </lineage>
</organism>
<sequence>MANSSLLLPIATLFVVLIAIEFYATAQNSFSVELSQLDRQILELQQRADQLRQQIANENNPAIIESDTRTLQLIQQEINRLQTLRESFQNADQNVAQNFG</sequence>
<evidence type="ECO:0000256" key="1">
    <source>
        <dbReference type="SAM" id="Coils"/>
    </source>
</evidence>
<feature type="chain" id="PRO_5044839339" evidence="2">
    <location>
        <begin position="27"/>
        <end position="100"/>
    </location>
</feature>
<accession>A0ABD2HT25</accession>
<keyword evidence="1" id="KW-0175">Coiled coil</keyword>
<evidence type="ECO:0000313" key="4">
    <source>
        <dbReference type="Proteomes" id="UP001620626"/>
    </source>
</evidence>
<proteinExistence type="predicted"/>
<name>A0ABD2HT25_9BILA</name>
<reference evidence="3 4" key="1">
    <citation type="submission" date="2024-10" db="EMBL/GenBank/DDBJ databases">
        <authorList>
            <person name="Kim D."/>
        </authorList>
    </citation>
    <scope>NUCLEOTIDE SEQUENCE [LARGE SCALE GENOMIC DNA]</scope>
    <source>
        <strain evidence="3">BH-2024</strain>
    </source>
</reference>
<feature type="coiled-coil region" evidence="1">
    <location>
        <begin position="34"/>
        <end position="94"/>
    </location>
</feature>